<comment type="caution">
    <text evidence="1">The sequence shown here is derived from an EMBL/GenBank/DDBJ whole genome shotgun (WGS) entry which is preliminary data.</text>
</comment>
<evidence type="ECO:0008006" key="3">
    <source>
        <dbReference type="Google" id="ProtNLM"/>
    </source>
</evidence>
<keyword evidence="2" id="KW-1185">Reference proteome</keyword>
<proteinExistence type="predicted"/>
<accession>A0ABN0AX81</accession>
<reference evidence="1" key="1">
    <citation type="submission" date="2010-06" db="EMBL/GenBank/DDBJ databases">
        <authorList>
            <person name="Muzny D."/>
            <person name="Qin X."/>
            <person name="Buhay C."/>
            <person name="Dugan-Rocha S."/>
            <person name="Ding Y."/>
            <person name="Chen G."/>
            <person name="Hawes A."/>
            <person name="Holder M."/>
            <person name="Jhangiani S."/>
            <person name="Johnson A."/>
            <person name="Khan Z."/>
            <person name="Li Z."/>
            <person name="Liu W."/>
            <person name="Liu X."/>
            <person name="Perez L."/>
            <person name="Shen H."/>
            <person name="Wang Q."/>
            <person name="Watt J."/>
            <person name="Xi L."/>
            <person name="Xin Y."/>
            <person name="Zhou J."/>
            <person name="Deng J."/>
            <person name="Jiang H."/>
            <person name="Liu Y."/>
            <person name="Qu J."/>
            <person name="Song X.-Z."/>
            <person name="Zhang L."/>
            <person name="Villasana D."/>
            <person name="Johnson A."/>
            <person name="Liu J."/>
            <person name="Liyanage D."/>
            <person name="Lorensuhewa L."/>
            <person name="Robinson T."/>
            <person name="Song A."/>
            <person name="Song B.-B."/>
            <person name="Dinh H."/>
            <person name="Thornton R."/>
            <person name="Coyle M."/>
            <person name="Francisco L."/>
            <person name="Jackson L."/>
            <person name="Javaid M."/>
            <person name="Korchina V."/>
            <person name="Kovar C."/>
            <person name="Mata R."/>
            <person name="Mathew T."/>
            <person name="Ngo R."/>
            <person name="Nguyen L."/>
            <person name="Nguyen N."/>
            <person name="Okwuonu G."/>
            <person name="Ongeri F."/>
            <person name="Pham C."/>
            <person name="Simmons D."/>
            <person name="Wilczek-Boney K."/>
            <person name="Hale W."/>
            <person name="Jakkamsetti A."/>
            <person name="Pham P."/>
            <person name="Ruth R."/>
            <person name="San Lucas F."/>
            <person name="Warren J."/>
            <person name="Zhang J."/>
            <person name="Zhao Z."/>
            <person name="Zhou C."/>
            <person name="Zhu D."/>
            <person name="Lee S."/>
            <person name="Bess C."/>
            <person name="Blankenburg K."/>
            <person name="Forbes L."/>
            <person name="Fu Q."/>
            <person name="Gubbala S."/>
            <person name="Hirani K."/>
            <person name="Jayaseelan J.C."/>
            <person name="Lara F."/>
            <person name="Munidasa M."/>
            <person name="Palculict T."/>
            <person name="Patil S."/>
            <person name="Pu L.-L."/>
            <person name="Saada N."/>
            <person name="Tang L."/>
            <person name="Weissenberger G."/>
            <person name="Zhu Y."/>
            <person name="Hemphill L."/>
            <person name="Shang Y."/>
            <person name="Youmans B."/>
            <person name="Ayvaz T."/>
            <person name="Ross M."/>
            <person name="Santibanez J."/>
            <person name="Aqrawi P."/>
            <person name="Gross S."/>
            <person name="Joshi V."/>
            <person name="Fowler G."/>
            <person name="Nazareth L."/>
            <person name="Reid J."/>
            <person name="Worley K."/>
            <person name="Petrosino J."/>
            <person name="Highlander S."/>
            <person name="Gibbs R."/>
        </authorList>
    </citation>
    <scope>NUCLEOTIDE SEQUENCE [LARGE SCALE GENOMIC DNA]</scope>
    <source>
        <strain evidence="1">ATCC 35910</strain>
    </source>
</reference>
<protein>
    <recommendedName>
        <fullName evidence="3">Transposase DDE domain-containing protein</fullName>
    </recommendedName>
</protein>
<name>A0ABN0AX81_CHRGE</name>
<organism evidence="1 2">
    <name type="scientific">Chryseobacterium gleum ATCC 35910</name>
    <dbReference type="NCBI Taxonomy" id="525257"/>
    <lineage>
        <taxon>Bacteria</taxon>
        <taxon>Pseudomonadati</taxon>
        <taxon>Bacteroidota</taxon>
        <taxon>Flavobacteriia</taxon>
        <taxon>Flavobacteriales</taxon>
        <taxon>Weeksellaceae</taxon>
        <taxon>Chryseobacterium group</taxon>
        <taxon>Chryseobacterium</taxon>
    </lineage>
</organism>
<dbReference type="Proteomes" id="UP000002969">
    <property type="component" value="Unassembled WGS sequence"/>
</dbReference>
<evidence type="ECO:0000313" key="2">
    <source>
        <dbReference type="Proteomes" id="UP000002969"/>
    </source>
</evidence>
<gene>
    <name evidence="1" type="ORF">HMPREF0204_10542</name>
</gene>
<sequence>MQKYFSGIKRMKQKLLFNRSEQYVKSMRANILTADSWIR</sequence>
<dbReference type="EMBL" id="ACKQ02000002">
    <property type="protein sequence ID" value="EFK37769.1"/>
    <property type="molecule type" value="Genomic_DNA"/>
</dbReference>
<evidence type="ECO:0000313" key="1">
    <source>
        <dbReference type="EMBL" id="EFK37769.1"/>
    </source>
</evidence>